<gene>
    <name evidence="4" type="ORF">AXG55_04775</name>
</gene>
<accession>A0A1L4CZ77</accession>
<evidence type="ECO:0000256" key="1">
    <source>
        <dbReference type="ARBA" id="ARBA00023125"/>
    </source>
</evidence>
<evidence type="ECO:0000313" key="5">
    <source>
        <dbReference type="Proteomes" id="UP000184731"/>
    </source>
</evidence>
<keyword evidence="1 2" id="KW-0238">DNA-binding</keyword>
<dbReference type="PRINTS" id="PR00455">
    <property type="entry name" value="HTHTETR"/>
</dbReference>
<keyword evidence="5" id="KW-1185">Reference proteome</keyword>
<dbReference type="PANTHER" id="PTHR43479:SF11">
    <property type="entry name" value="ACREF_ENVCD OPERON REPRESSOR-RELATED"/>
    <property type="match status" value="1"/>
</dbReference>
<evidence type="ECO:0000313" key="4">
    <source>
        <dbReference type="EMBL" id="APJ03251.1"/>
    </source>
</evidence>
<organism evidence="4 5">
    <name type="scientific">Silvanigrella aquatica</name>
    <dbReference type="NCBI Taxonomy" id="1915309"/>
    <lineage>
        <taxon>Bacteria</taxon>
        <taxon>Pseudomonadati</taxon>
        <taxon>Bdellovibrionota</taxon>
        <taxon>Oligoflexia</taxon>
        <taxon>Silvanigrellales</taxon>
        <taxon>Silvanigrellaceae</taxon>
        <taxon>Silvanigrella</taxon>
    </lineage>
</organism>
<feature type="DNA-binding region" description="H-T-H motif" evidence="2">
    <location>
        <begin position="52"/>
        <end position="71"/>
    </location>
</feature>
<dbReference type="AlphaFoldDB" id="A0A1L4CZ77"/>
<dbReference type="GO" id="GO:0003677">
    <property type="term" value="F:DNA binding"/>
    <property type="evidence" value="ECO:0007669"/>
    <property type="project" value="UniProtKB-UniRule"/>
</dbReference>
<dbReference type="InterPro" id="IPR009057">
    <property type="entry name" value="Homeodomain-like_sf"/>
</dbReference>
<dbReference type="SUPFAM" id="SSF46689">
    <property type="entry name" value="Homeodomain-like"/>
    <property type="match status" value="1"/>
</dbReference>
<sequence>MNIGQFIMYTEKAQNLKPVLLKRQRKSKETRLNDFMKSAQKIFSEKGYDATTVRDIAREAGCSDGLMFRYFKSKSDLLFAIIKQGKINSQKEIEENFSFSVSVEEQIYKIMELYIDKFKDSEQLIRVILSRALTDPDFEEYKSVFKDTSFLKIQVDHFKERQKLGEISADYDCEALALLIYSITFILGFNRRSLLGIPREECLSLAKRYAKLISSGI</sequence>
<name>A0A1L4CZ77_9BACT</name>
<dbReference type="EMBL" id="CP017834">
    <property type="protein sequence ID" value="APJ03251.1"/>
    <property type="molecule type" value="Genomic_DNA"/>
</dbReference>
<reference evidence="4 5" key="1">
    <citation type="submission" date="2016-10" db="EMBL/GenBank/DDBJ databases">
        <title>Silvanigrella aquatica sp. nov., isolated from a freshwater lake located in the Black Forest, Germany, description of Silvanigrellaceae fam. nov., Silvanigrellales ord. nov., reclassification of the order Bdellovibrionales in the class Oligoflexia, reclassification of the families Bacteriovoracaceae and Halobacteriovoraceae in the new order Bacteriovoracales ord. nov., and reclassification of the family Pseudobacteriovoracaceae in the order Oligoflexiales.</title>
        <authorList>
            <person name="Hahn M.W."/>
            <person name="Schmidt J."/>
            <person name="Koll U."/>
            <person name="Rohde M."/>
            <person name="Verbag S."/>
            <person name="Pitt A."/>
            <person name="Nakai R."/>
            <person name="Naganuma T."/>
            <person name="Lang E."/>
        </authorList>
    </citation>
    <scope>NUCLEOTIDE SEQUENCE [LARGE SCALE GENOMIC DNA]</scope>
    <source>
        <strain evidence="4 5">MWH-Nonnen-W8red</strain>
    </source>
</reference>
<dbReference type="Gene3D" id="1.10.357.10">
    <property type="entry name" value="Tetracycline Repressor, domain 2"/>
    <property type="match status" value="1"/>
</dbReference>
<dbReference type="KEGG" id="saqi:AXG55_04775"/>
<dbReference type="SUPFAM" id="SSF48498">
    <property type="entry name" value="Tetracyclin repressor-like, C-terminal domain"/>
    <property type="match status" value="1"/>
</dbReference>
<proteinExistence type="predicted"/>
<dbReference type="InterPro" id="IPR050624">
    <property type="entry name" value="HTH-type_Tx_Regulator"/>
</dbReference>
<dbReference type="InterPro" id="IPR036271">
    <property type="entry name" value="Tet_transcr_reg_TetR-rel_C_sf"/>
</dbReference>
<dbReference type="Pfam" id="PF00440">
    <property type="entry name" value="TetR_N"/>
    <property type="match status" value="1"/>
</dbReference>
<dbReference type="Proteomes" id="UP000184731">
    <property type="component" value="Chromosome"/>
</dbReference>
<dbReference type="OrthoDB" id="9816320at2"/>
<evidence type="ECO:0000256" key="2">
    <source>
        <dbReference type="PROSITE-ProRule" id="PRU00335"/>
    </source>
</evidence>
<evidence type="ECO:0000259" key="3">
    <source>
        <dbReference type="PROSITE" id="PS50977"/>
    </source>
</evidence>
<dbReference type="PANTHER" id="PTHR43479">
    <property type="entry name" value="ACREF/ENVCD OPERON REPRESSOR-RELATED"/>
    <property type="match status" value="1"/>
</dbReference>
<dbReference type="PROSITE" id="PS50977">
    <property type="entry name" value="HTH_TETR_2"/>
    <property type="match status" value="1"/>
</dbReference>
<protein>
    <recommendedName>
        <fullName evidence="3">HTH tetR-type domain-containing protein</fullName>
    </recommendedName>
</protein>
<dbReference type="STRING" id="1915309.AXG55_04775"/>
<feature type="domain" description="HTH tetR-type" evidence="3">
    <location>
        <begin position="29"/>
        <end position="89"/>
    </location>
</feature>
<dbReference type="InterPro" id="IPR001647">
    <property type="entry name" value="HTH_TetR"/>
</dbReference>